<dbReference type="Gene3D" id="3.30.420.40">
    <property type="match status" value="3"/>
</dbReference>
<dbReference type="Gene3D" id="3.90.640.10">
    <property type="entry name" value="Actin, Chain A, domain 4"/>
    <property type="match status" value="1"/>
</dbReference>
<organism evidence="3 4">
    <name type="scientific">Malassezia brasiliensis</name>
    <dbReference type="NCBI Taxonomy" id="1821822"/>
    <lineage>
        <taxon>Eukaryota</taxon>
        <taxon>Fungi</taxon>
        <taxon>Dikarya</taxon>
        <taxon>Basidiomycota</taxon>
        <taxon>Ustilaginomycotina</taxon>
        <taxon>Malasseziomycetes</taxon>
        <taxon>Malasseziales</taxon>
        <taxon>Malasseziaceae</taxon>
        <taxon>Malassezia</taxon>
    </lineage>
</organism>
<protein>
    <submittedName>
        <fullName evidence="3">Actin-like protein arp8</fullName>
    </submittedName>
</protein>
<keyword evidence="4" id="KW-1185">Reference proteome</keyword>
<feature type="region of interest" description="Disordered" evidence="2">
    <location>
        <begin position="1"/>
        <end position="21"/>
    </location>
</feature>
<dbReference type="Proteomes" id="UP001216638">
    <property type="component" value="Chromosome 1"/>
</dbReference>
<comment type="similarity">
    <text evidence="1">Belongs to the actin family.</text>
</comment>
<name>A0AAF0IPA3_9BASI</name>
<dbReference type="CDD" id="cd10206">
    <property type="entry name" value="ASKHA_NBD_Arp8-like"/>
    <property type="match status" value="1"/>
</dbReference>
<dbReference type="AlphaFoldDB" id="A0AAF0IPA3"/>
<proteinExistence type="inferred from homology"/>
<reference evidence="3" key="1">
    <citation type="submission" date="2023-03" db="EMBL/GenBank/DDBJ databases">
        <title>Mating type loci evolution in Malassezia.</title>
        <authorList>
            <person name="Coelho M.A."/>
        </authorList>
    </citation>
    <scope>NUCLEOTIDE SEQUENCE</scope>
    <source>
        <strain evidence="3">CBS 14135</strain>
    </source>
</reference>
<dbReference type="InterPro" id="IPR004000">
    <property type="entry name" value="Actin"/>
</dbReference>
<evidence type="ECO:0000256" key="2">
    <source>
        <dbReference type="SAM" id="MobiDB-lite"/>
    </source>
</evidence>
<dbReference type="SUPFAM" id="SSF53067">
    <property type="entry name" value="Actin-like ATPase domain"/>
    <property type="match status" value="1"/>
</dbReference>
<dbReference type="Pfam" id="PF00022">
    <property type="entry name" value="Actin"/>
    <property type="match status" value="2"/>
</dbReference>
<feature type="compositionally biased region" description="Polar residues" evidence="2">
    <location>
        <begin position="510"/>
        <end position="520"/>
    </location>
</feature>
<feature type="region of interest" description="Disordered" evidence="2">
    <location>
        <begin position="560"/>
        <end position="605"/>
    </location>
</feature>
<gene>
    <name evidence="3" type="primary">ARP8</name>
    <name evidence="3" type="ORF">MBRA1_001344</name>
</gene>
<dbReference type="InterPro" id="IPR043129">
    <property type="entry name" value="ATPase_NBD"/>
</dbReference>
<accession>A0AAF0IPA3</accession>
<evidence type="ECO:0000256" key="1">
    <source>
        <dbReference type="RuleBase" id="RU000487"/>
    </source>
</evidence>
<dbReference type="SMART" id="SM00268">
    <property type="entry name" value="ACTIN"/>
    <property type="match status" value="1"/>
</dbReference>
<evidence type="ECO:0000313" key="4">
    <source>
        <dbReference type="Proteomes" id="UP001216638"/>
    </source>
</evidence>
<dbReference type="PANTHER" id="PTHR11937">
    <property type="entry name" value="ACTIN"/>
    <property type="match status" value="1"/>
</dbReference>
<dbReference type="EMBL" id="CP119951">
    <property type="protein sequence ID" value="WFC94710.1"/>
    <property type="molecule type" value="Genomic_DNA"/>
</dbReference>
<sequence length="772" mass="81662">MPPRARAAKQVLPPNAPADRTRDLPLAYTTFHAPSFVNAKNVSSSYLKTEAQTWMSRKRKADDEDDAAHCLVIHLGSEHVRVGRASDLYPTTVPCALARRLRVRSDAAQAPPAPFPRADTPAEAHADDALGTPEAEAEAATHADPVARHAERLRAELRAIMRQYKLRPVSNGWQSANSYNASVTPERVLEHNDVYHLGWVDTAADGRADTPRGPTDVLVGQEALRLAALSPADGAAGTAPDAPGWELFRPWRRGMLDVARYHAAYGASAGVHALLNDLQHILTHALCAPPADDAGDDTLASPGLGIPAAELRRYSVLLLVPDAFSRADLRALGTLLLTQMGFAALNVQTEGLCAMFGAGLSAACIVDLGATSIGVSCVEEGLVLPETRVALAYGGQDVSLFFGEVLRRSHFPYHALDASARLADRALLDSLKERFATLLPNQVGLNLYDFVVRLPHTPATKYALRVYDEPILAGLLLFHPEAMVRASLAFPRRAAGAAALPTRSAEELESVTNPVNTNASLGGDEAVELQTDTPSDVTPTLAMFGTLPHLPPAAAAVLGTAKAPAPATESPAPKPAATESPAPGADADAPPKDAPKPTPAAPVYSSQAQRCAAAAAVAAQDGVDVVGDASRTPLDYAVFRSLLASTGTLQGQLSGAGNEERLRKLANNIMCIGGTARLAGLGEALEARVSMLLAEHYTPSDPTRTPAVSVGPNFAAPQATVIPPPRNMEPEHLAWKGLAVLAHLDAMQELWVCAADWDTFGYRALKEKSLFL</sequence>
<feature type="region of interest" description="Disordered" evidence="2">
    <location>
        <begin position="502"/>
        <end position="523"/>
    </location>
</feature>
<evidence type="ECO:0000313" key="3">
    <source>
        <dbReference type="EMBL" id="WFC94710.1"/>
    </source>
</evidence>